<dbReference type="PANTHER" id="PTHR43249:SF1">
    <property type="entry name" value="D-GLUCOSIDE 3-DEHYDROGENASE"/>
    <property type="match status" value="1"/>
</dbReference>
<name>A0A2N5N2Z2_9BACL</name>
<gene>
    <name evidence="3" type="ORF">B8V81_3136</name>
</gene>
<dbReference type="Proteomes" id="UP000234789">
    <property type="component" value="Unassembled WGS sequence"/>
</dbReference>
<dbReference type="RefSeq" id="WP_101808670.1">
    <property type="nucleotide sequence ID" value="NZ_NFEZ01000004.1"/>
</dbReference>
<evidence type="ECO:0000259" key="2">
    <source>
        <dbReference type="Pfam" id="PF22725"/>
    </source>
</evidence>
<dbReference type="Pfam" id="PF22725">
    <property type="entry name" value="GFO_IDH_MocA_C3"/>
    <property type="match status" value="1"/>
</dbReference>
<evidence type="ECO:0000313" key="3">
    <source>
        <dbReference type="EMBL" id="PLT44705.1"/>
    </source>
</evidence>
<dbReference type="GO" id="GO:0000166">
    <property type="term" value="F:nucleotide binding"/>
    <property type="evidence" value="ECO:0007669"/>
    <property type="project" value="InterPro"/>
</dbReference>
<feature type="domain" description="Gfo/Idh/MocA-like oxidoreductase N-terminal" evidence="1">
    <location>
        <begin position="2"/>
        <end position="120"/>
    </location>
</feature>
<dbReference type="InterPro" id="IPR055170">
    <property type="entry name" value="GFO_IDH_MocA-like_dom"/>
</dbReference>
<sequence length="388" mass="42499">MLNVAIIGAGAISAAHIEGYLRFPERCRIVAICDLYPEKAQARADRYGLDAKVVSDWRELGGMQLDLVSVCTPPYTHAETAIHFLSAGSDVLIEKPMAASLEECDRIADAARQAGRLVSVVAQNRFRDPMMKLKSVLDSGLAGRILHAQADSYWWRGHSYYDLWWRGTWEKEGGGPTLNHAVHHIDALLWMRGRPSEVMAFMGNVAHDNAEVEDLSIAMLRYPDGTLGQIASSVVHHGEEQQLVFQGTNARVSAPWKAVASTSRANGFPEPNRELEEKLCRHYESLPSLAHEGHAGQIDDVLSAIEAGVQPLVGAEDGRAALELITAIYKSAATGEAARLPLQPDDPFYTREGVLRHAPRFHKKKSSVENFADIGITTGSPLEPKNGP</sequence>
<feature type="domain" description="GFO/IDH/MocA-like oxidoreductase" evidence="2">
    <location>
        <begin position="131"/>
        <end position="252"/>
    </location>
</feature>
<comment type="caution">
    <text evidence="3">The sequence shown here is derived from an EMBL/GenBank/DDBJ whole genome shotgun (WGS) entry which is preliminary data.</text>
</comment>
<dbReference type="PANTHER" id="PTHR43249">
    <property type="entry name" value="UDP-N-ACETYL-2-AMINO-2-DEOXY-D-GLUCURONATE OXIDASE"/>
    <property type="match status" value="1"/>
</dbReference>
<evidence type="ECO:0000259" key="1">
    <source>
        <dbReference type="Pfam" id="PF01408"/>
    </source>
</evidence>
<keyword evidence="4" id="KW-1185">Reference proteome</keyword>
<dbReference type="Pfam" id="PF01408">
    <property type="entry name" value="GFO_IDH_MocA"/>
    <property type="match status" value="1"/>
</dbReference>
<dbReference type="Gene3D" id="3.40.50.720">
    <property type="entry name" value="NAD(P)-binding Rossmann-like Domain"/>
    <property type="match status" value="1"/>
</dbReference>
<dbReference type="SUPFAM" id="SSF51735">
    <property type="entry name" value="NAD(P)-binding Rossmann-fold domains"/>
    <property type="match status" value="1"/>
</dbReference>
<dbReference type="Gene3D" id="3.30.360.10">
    <property type="entry name" value="Dihydrodipicolinate Reductase, domain 2"/>
    <property type="match status" value="1"/>
</dbReference>
<reference evidence="3 4" key="1">
    <citation type="submission" date="2017-05" db="EMBL/GenBank/DDBJ databases">
        <title>Functional genome analysis of Paenibacillus pasadenensis strain R16: insights on endophytic life style and antifungal activity.</title>
        <authorList>
            <person name="Passera A."/>
            <person name="Marcolungo L."/>
            <person name="Casati P."/>
            <person name="Brasca M."/>
            <person name="Quaglino F."/>
            <person name="Delledonne M."/>
        </authorList>
    </citation>
    <scope>NUCLEOTIDE SEQUENCE [LARGE SCALE GENOMIC DNA]</scope>
    <source>
        <strain evidence="3 4">R16</strain>
    </source>
</reference>
<accession>A0A2N5N2Z2</accession>
<evidence type="ECO:0000313" key="4">
    <source>
        <dbReference type="Proteomes" id="UP000234789"/>
    </source>
</evidence>
<proteinExistence type="predicted"/>
<dbReference type="InterPro" id="IPR036291">
    <property type="entry name" value="NAD(P)-bd_dom_sf"/>
</dbReference>
<dbReference type="AlphaFoldDB" id="A0A2N5N2Z2"/>
<protein>
    <submittedName>
        <fullName evidence="3">Oxidoreductase</fullName>
    </submittedName>
</protein>
<dbReference type="InterPro" id="IPR000683">
    <property type="entry name" value="Gfo/Idh/MocA-like_OxRdtase_N"/>
</dbReference>
<dbReference type="SUPFAM" id="SSF55347">
    <property type="entry name" value="Glyceraldehyde-3-phosphate dehydrogenase-like, C-terminal domain"/>
    <property type="match status" value="1"/>
</dbReference>
<organism evidence="3 4">
    <name type="scientific">Paenibacillus pasadenensis</name>
    <dbReference type="NCBI Taxonomy" id="217090"/>
    <lineage>
        <taxon>Bacteria</taxon>
        <taxon>Bacillati</taxon>
        <taxon>Bacillota</taxon>
        <taxon>Bacilli</taxon>
        <taxon>Bacillales</taxon>
        <taxon>Paenibacillaceae</taxon>
        <taxon>Paenibacillus</taxon>
    </lineage>
</organism>
<dbReference type="EMBL" id="NFEZ01000004">
    <property type="protein sequence ID" value="PLT44705.1"/>
    <property type="molecule type" value="Genomic_DNA"/>
</dbReference>
<dbReference type="InterPro" id="IPR052515">
    <property type="entry name" value="Gfo/Idh/MocA_Oxidoreductase"/>
</dbReference>